<evidence type="ECO:0000256" key="4">
    <source>
        <dbReference type="ARBA" id="ARBA00022519"/>
    </source>
</evidence>
<evidence type="ECO:0000313" key="11">
    <source>
        <dbReference type="Proteomes" id="UP000256334"/>
    </source>
</evidence>
<evidence type="ECO:0000256" key="3">
    <source>
        <dbReference type="ARBA" id="ARBA00022475"/>
    </source>
</evidence>
<dbReference type="InterPro" id="IPR000515">
    <property type="entry name" value="MetI-like"/>
</dbReference>
<dbReference type="OrthoDB" id="27542at2"/>
<dbReference type="PROSITE" id="PS50928">
    <property type="entry name" value="ABC_TM1"/>
    <property type="match status" value="2"/>
</dbReference>
<keyword evidence="3" id="KW-1003">Cell membrane</keyword>
<keyword evidence="2 8" id="KW-0813">Transport</keyword>
<evidence type="ECO:0000256" key="1">
    <source>
        <dbReference type="ARBA" id="ARBA00004429"/>
    </source>
</evidence>
<dbReference type="Proteomes" id="UP000256334">
    <property type="component" value="Unassembled WGS sequence"/>
</dbReference>
<accession>A0A3D9DXA9</accession>
<comment type="similarity">
    <text evidence="8">Belongs to the binding-protein-dependent transport system permease family.</text>
</comment>
<sequence>MAATVMTRGLPRLGPALLFVPALLICLLPVGQLLIEAVLATITAPTQWRDSPLFEVLSSASTWRATGHSLYTTALGTLISVALGTLFAFTLALTDLRGRRALVICFMLPMMIPPQVTALAWLQLFGPASTLLITLGIAPALGAPQPLYSAEGIALLLGIQHAPMVFLALRASLAELPAELVEVARLSGAAPRTVWRTVILPLSTPGLIAGTAMAAIAALGNFGIPAMLGIPVGYYTLPTLIYQQLAGFGTGVLDRVASLALLMTLLVGVGIWLQHHLLARRDYRLGGQGARPLTFATGRWRWPLTLMLWALLGLMLVAPLAALITTSLVPAFGMGLDWQHLSLAAYQEMFTRQAVTARAFGNSLWLAGSAAVVLVALTLPLAWQLARRRSRVLGVCAALFDVPFALPGVVLAIACIMVFSRPLPIIEYSLYGTLGIIFIAYLSRFLVVALKPLHSAFAQLDPGLEEAARLAGAGPVRRLWDILLPLVAPAAMAGGLLVFLSAVNELTVSALLWSAGNETLGVLIFNLDDGGDSVLASAVAVVTVAMVVAIMGMLELMARRLPKGVLPWQQ</sequence>
<gene>
    <name evidence="10" type="ORF">C8D72_1843</name>
</gene>
<dbReference type="InterPro" id="IPR035906">
    <property type="entry name" value="MetI-like_sf"/>
</dbReference>
<comment type="subcellular location">
    <subcellularLocation>
        <location evidence="1">Cell inner membrane</location>
        <topology evidence="1">Multi-pass membrane protein</topology>
    </subcellularLocation>
    <subcellularLocation>
        <location evidence="8">Cell membrane</location>
        <topology evidence="8">Multi-pass membrane protein</topology>
    </subcellularLocation>
</comment>
<dbReference type="CDD" id="cd06261">
    <property type="entry name" value="TM_PBP2"/>
    <property type="match status" value="2"/>
</dbReference>
<dbReference type="PANTHER" id="PTHR43357">
    <property type="entry name" value="INNER MEMBRANE ABC TRANSPORTER PERMEASE PROTEIN YDCV"/>
    <property type="match status" value="1"/>
</dbReference>
<evidence type="ECO:0000313" key="10">
    <source>
        <dbReference type="EMBL" id="REC95009.1"/>
    </source>
</evidence>
<dbReference type="GO" id="GO:0005886">
    <property type="term" value="C:plasma membrane"/>
    <property type="evidence" value="ECO:0007669"/>
    <property type="project" value="UniProtKB-SubCell"/>
</dbReference>
<feature type="domain" description="ABC transmembrane type-1" evidence="9">
    <location>
        <begin position="360"/>
        <end position="552"/>
    </location>
</feature>
<keyword evidence="6 8" id="KW-1133">Transmembrane helix</keyword>
<feature type="transmembrane region" description="Helical" evidence="8">
    <location>
        <begin position="364"/>
        <end position="383"/>
    </location>
</feature>
<keyword evidence="11" id="KW-1185">Reference proteome</keyword>
<dbReference type="SUPFAM" id="SSF161098">
    <property type="entry name" value="MetI-like"/>
    <property type="match status" value="2"/>
</dbReference>
<feature type="transmembrane region" description="Helical" evidence="8">
    <location>
        <begin position="70"/>
        <end position="94"/>
    </location>
</feature>
<feature type="transmembrane region" description="Helical" evidence="8">
    <location>
        <begin position="534"/>
        <end position="554"/>
    </location>
</feature>
<feature type="transmembrane region" description="Helical" evidence="8">
    <location>
        <begin position="395"/>
        <end position="419"/>
    </location>
</feature>
<proteinExistence type="inferred from homology"/>
<evidence type="ECO:0000256" key="5">
    <source>
        <dbReference type="ARBA" id="ARBA00022692"/>
    </source>
</evidence>
<evidence type="ECO:0000256" key="6">
    <source>
        <dbReference type="ARBA" id="ARBA00022989"/>
    </source>
</evidence>
<keyword evidence="5 8" id="KW-0812">Transmembrane</keyword>
<dbReference type="Pfam" id="PF00528">
    <property type="entry name" value="BPD_transp_1"/>
    <property type="match status" value="2"/>
</dbReference>
<feature type="transmembrane region" description="Helical" evidence="8">
    <location>
        <begin position="257"/>
        <end position="279"/>
    </location>
</feature>
<comment type="caution">
    <text evidence="10">The sequence shown here is derived from an EMBL/GenBank/DDBJ whole genome shotgun (WGS) entry which is preliminary data.</text>
</comment>
<dbReference type="EMBL" id="QRDJ01000007">
    <property type="protein sequence ID" value="REC95009.1"/>
    <property type="molecule type" value="Genomic_DNA"/>
</dbReference>
<evidence type="ECO:0000256" key="8">
    <source>
        <dbReference type="RuleBase" id="RU363032"/>
    </source>
</evidence>
<dbReference type="GO" id="GO:0055085">
    <property type="term" value="P:transmembrane transport"/>
    <property type="evidence" value="ECO:0007669"/>
    <property type="project" value="InterPro"/>
</dbReference>
<evidence type="ECO:0000256" key="7">
    <source>
        <dbReference type="ARBA" id="ARBA00023136"/>
    </source>
</evidence>
<feature type="transmembrane region" description="Helical" evidence="8">
    <location>
        <begin position="101"/>
        <end position="118"/>
    </location>
</feature>
<dbReference type="PANTHER" id="PTHR43357:SF3">
    <property type="entry name" value="FE(3+)-TRANSPORT SYSTEM PERMEASE PROTEIN FBPB 2"/>
    <property type="match status" value="1"/>
</dbReference>
<dbReference type="AlphaFoldDB" id="A0A3D9DXA9"/>
<dbReference type="Gene3D" id="1.10.3720.10">
    <property type="entry name" value="MetI-like"/>
    <property type="match status" value="2"/>
</dbReference>
<keyword evidence="7 8" id="KW-0472">Membrane</keyword>
<reference evidence="10 11" key="1">
    <citation type="submission" date="2018-07" db="EMBL/GenBank/DDBJ databases">
        <title>Genomic Encyclopedia of Type Strains, Phase IV (KMG-IV): sequencing the most valuable type-strain genomes for metagenomic binning, comparative biology and taxonomic classification.</title>
        <authorList>
            <person name="Goeker M."/>
        </authorList>
    </citation>
    <scope>NUCLEOTIDE SEQUENCE [LARGE SCALE GENOMIC DNA]</scope>
    <source>
        <strain evidence="10 11">DSM 14324</strain>
    </source>
</reference>
<protein>
    <submittedName>
        <fullName evidence="10">Iron(III) transport system permease protein</fullName>
    </submittedName>
</protein>
<feature type="transmembrane region" description="Helical" evidence="8">
    <location>
        <begin position="482"/>
        <end position="503"/>
    </location>
</feature>
<keyword evidence="4" id="KW-0997">Cell inner membrane</keyword>
<evidence type="ECO:0000259" key="9">
    <source>
        <dbReference type="PROSITE" id="PS50928"/>
    </source>
</evidence>
<organism evidence="10 11">
    <name type="scientific">Kushneria indalinina DSM 14324</name>
    <dbReference type="NCBI Taxonomy" id="1122140"/>
    <lineage>
        <taxon>Bacteria</taxon>
        <taxon>Pseudomonadati</taxon>
        <taxon>Pseudomonadota</taxon>
        <taxon>Gammaproteobacteria</taxon>
        <taxon>Oceanospirillales</taxon>
        <taxon>Halomonadaceae</taxon>
        <taxon>Kushneria</taxon>
    </lineage>
</organism>
<evidence type="ECO:0000256" key="2">
    <source>
        <dbReference type="ARBA" id="ARBA00022448"/>
    </source>
</evidence>
<feature type="transmembrane region" description="Helical" evidence="8">
    <location>
        <begin position="300"/>
        <end position="324"/>
    </location>
</feature>
<feature type="transmembrane region" description="Helical" evidence="8">
    <location>
        <begin position="431"/>
        <end position="450"/>
    </location>
</feature>
<name>A0A3D9DXA9_9GAMM</name>
<feature type="transmembrane region" description="Helical" evidence="8">
    <location>
        <begin position="226"/>
        <end position="245"/>
    </location>
</feature>
<feature type="domain" description="ABC transmembrane type-1" evidence="9">
    <location>
        <begin position="66"/>
        <end position="274"/>
    </location>
</feature>